<dbReference type="GO" id="GO:0006526">
    <property type="term" value="P:L-arginine biosynthetic process"/>
    <property type="evidence" value="ECO:0007669"/>
    <property type="project" value="TreeGrafter"/>
</dbReference>
<evidence type="ECO:0000256" key="2">
    <source>
        <dbReference type="ARBA" id="ARBA00022723"/>
    </source>
</evidence>
<reference evidence="7 8" key="1">
    <citation type="journal article" date="2009" name="Stand. Genomic Sci.">
        <title>Complete genome sequence of Rhodothermus marinus type strain (R-10).</title>
        <authorList>
            <person name="Nolan M."/>
            <person name="Tindall B.J."/>
            <person name="Pomrenke H."/>
            <person name="Lapidus A."/>
            <person name="Copeland A."/>
            <person name="Glavina Del Rio T."/>
            <person name="Lucas S."/>
            <person name="Chen F."/>
            <person name="Tice H."/>
            <person name="Cheng J.F."/>
            <person name="Saunders E."/>
            <person name="Han C."/>
            <person name="Bruce D."/>
            <person name="Goodwin L."/>
            <person name="Chain P."/>
            <person name="Pitluck S."/>
            <person name="Ovchinikova G."/>
            <person name="Pati A."/>
            <person name="Ivanova N."/>
            <person name="Mavromatis K."/>
            <person name="Chen A."/>
            <person name="Palaniappan K."/>
            <person name="Land M."/>
            <person name="Hauser L."/>
            <person name="Chang Y.J."/>
            <person name="Jeffries C.D."/>
            <person name="Brettin T."/>
            <person name="Goker M."/>
            <person name="Bristow J."/>
            <person name="Eisen J.A."/>
            <person name="Markowitz V."/>
            <person name="Hugenholtz P."/>
            <person name="Kyrpides N.C."/>
            <person name="Klenk H.P."/>
            <person name="Detter J.C."/>
        </authorList>
    </citation>
    <scope>NUCLEOTIDE SEQUENCE [LARGE SCALE GENOMIC DNA]</scope>
    <source>
        <strain evidence="8">ATCC 43812 / DSM 4252 / R-10</strain>
    </source>
</reference>
<dbReference type="InterPro" id="IPR001261">
    <property type="entry name" value="ArgE/DapE_CS"/>
</dbReference>
<feature type="domain" description="Peptidase M20 dimerisation" evidence="6">
    <location>
        <begin position="165"/>
        <end position="255"/>
    </location>
</feature>
<dbReference type="Pfam" id="PF01546">
    <property type="entry name" value="Peptidase_M20"/>
    <property type="match status" value="1"/>
</dbReference>
<accession>D0ME57</accession>
<dbReference type="eggNOG" id="COG0624">
    <property type="taxonomic scope" value="Bacteria"/>
</dbReference>
<dbReference type="RefSeq" id="WP_012842893.1">
    <property type="nucleotide sequence ID" value="NC_013501.1"/>
</dbReference>
<keyword evidence="2" id="KW-0479">Metal-binding</keyword>
<dbReference type="InterPro" id="IPR036264">
    <property type="entry name" value="Bact_exopeptidase_dim_dom"/>
</dbReference>
<dbReference type="HOGENOM" id="CLU_021802_2_0_10"/>
<organism evidence="7 8">
    <name type="scientific">Rhodothermus marinus (strain ATCC 43812 / DSM 4252 / R-10)</name>
    <name type="common">Rhodothermus obamensis</name>
    <dbReference type="NCBI Taxonomy" id="518766"/>
    <lineage>
        <taxon>Bacteria</taxon>
        <taxon>Pseudomonadati</taxon>
        <taxon>Rhodothermota</taxon>
        <taxon>Rhodothermia</taxon>
        <taxon>Rhodothermales</taxon>
        <taxon>Rhodothermaceae</taxon>
        <taxon>Rhodothermus</taxon>
    </lineage>
</organism>
<evidence type="ECO:0000256" key="4">
    <source>
        <dbReference type="ARBA" id="ARBA00022833"/>
    </source>
</evidence>
<dbReference type="PANTHER" id="PTHR43808:SF31">
    <property type="entry name" value="N-ACETYL-L-CITRULLINE DEACETYLASE"/>
    <property type="match status" value="1"/>
</dbReference>
<evidence type="ECO:0000256" key="1">
    <source>
        <dbReference type="ARBA" id="ARBA00001947"/>
    </source>
</evidence>
<evidence type="ECO:0000259" key="6">
    <source>
        <dbReference type="Pfam" id="PF07687"/>
    </source>
</evidence>
<dbReference type="InterPro" id="IPR050072">
    <property type="entry name" value="Peptidase_M20A"/>
</dbReference>
<dbReference type="OrthoDB" id="9792335at2"/>
<dbReference type="Gene3D" id="3.30.70.360">
    <property type="match status" value="1"/>
</dbReference>
<evidence type="ECO:0000256" key="3">
    <source>
        <dbReference type="ARBA" id="ARBA00022801"/>
    </source>
</evidence>
<proteinExistence type="predicted"/>
<name>D0ME57_RHOM4</name>
<dbReference type="STRING" id="518766.Rmar_0377"/>
<dbReference type="Pfam" id="PF07687">
    <property type="entry name" value="M20_dimer"/>
    <property type="match status" value="1"/>
</dbReference>
<dbReference type="PROSITE" id="PS00759">
    <property type="entry name" value="ARGE_DAPE_CPG2_2"/>
    <property type="match status" value="1"/>
</dbReference>
<gene>
    <name evidence="7" type="ordered locus">Rmar_0377</name>
</gene>
<dbReference type="SUPFAM" id="SSF53187">
    <property type="entry name" value="Zn-dependent exopeptidases"/>
    <property type="match status" value="1"/>
</dbReference>
<dbReference type="KEGG" id="rmr:Rmar_0377"/>
<keyword evidence="8" id="KW-1185">Reference proteome</keyword>
<evidence type="ECO:0000256" key="5">
    <source>
        <dbReference type="ARBA" id="ARBA00023285"/>
    </source>
</evidence>
<keyword evidence="4" id="KW-0862">Zinc</keyword>
<comment type="cofactor">
    <cofactor evidence="1">
        <name>Zn(2+)</name>
        <dbReference type="ChEBI" id="CHEBI:29105"/>
    </cofactor>
</comment>
<dbReference type="SUPFAM" id="SSF55031">
    <property type="entry name" value="Bacterial exopeptidase dimerisation domain"/>
    <property type="match status" value="1"/>
</dbReference>
<dbReference type="GO" id="GO:0046872">
    <property type="term" value="F:metal ion binding"/>
    <property type="evidence" value="ECO:0007669"/>
    <property type="project" value="UniProtKB-KW"/>
</dbReference>
<dbReference type="EMBL" id="CP001807">
    <property type="protein sequence ID" value="ACY47281.1"/>
    <property type="molecule type" value="Genomic_DNA"/>
</dbReference>
<dbReference type="PANTHER" id="PTHR43808">
    <property type="entry name" value="ACETYLORNITHINE DEACETYLASE"/>
    <property type="match status" value="1"/>
</dbReference>
<dbReference type="InterPro" id="IPR002933">
    <property type="entry name" value="Peptidase_M20"/>
</dbReference>
<evidence type="ECO:0000313" key="8">
    <source>
        <dbReference type="Proteomes" id="UP000002221"/>
    </source>
</evidence>
<dbReference type="InterPro" id="IPR011650">
    <property type="entry name" value="Peptidase_M20_dimer"/>
</dbReference>
<dbReference type="GO" id="GO:0008777">
    <property type="term" value="F:acetylornithine deacetylase activity"/>
    <property type="evidence" value="ECO:0007669"/>
    <property type="project" value="TreeGrafter"/>
</dbReference>
<dbReference type="Gene3D" id="3.40.630.10">
    <property type="entry name" value="Zn peptidases"/>
    <property type="match status" value="1"/>
</dbReference>
<evidence type="ECO:0000313" key="7">
    <source>
        <dbReference type="EMBL" id="ACY47281.1"/>
    </source>
</evidence>
<keyword evidence="3" id="KW-0378">Hydrolase</keyword>
<sequence>MQPSTLIQELEQLIAIPSHEDCTPILHYLEKRLDFLRWERQDAGKQVGGQPQYNLIHLDPAKPFIVNTHVDTVPPLGMVDPFRPRREEDRIYGRGAVDTKGLLAALTIALEACHRTYGQIPVSVAFTVDEENTSAAGSAALARLLGPDHCVLVLEPSNGHICTRQAGALEFEVRSYGTPRHAALFHRGPHPIRTLMAYLQAAENALQRPLNVLSFQGGWDHYATPPEARALVEVIIPADQQWEPAEEVLQQLARTMFRGEVMYRRVDAENPLDFGHHAGVTLLEEAYTEALGRRPQYDTMPSWTDAANFSKVGASCVIFGFGDLARAHGPEEHITVAELVDTARVLYRLFTILIHSSFRIPERRNPM</sequence>
<dbReference type="AlphaFoldDB" id="D0ME57"/>
<keyword evidence="5" id="KW-0170">Cobalt</keyword>
<protein>
    <submittedName>
        <fullName evidence="7">Peptidase M20</fullName>
    </submittedName>
</protein>
<dbReference type="Proteomes" id="UP000002221">
    <property type="component" value="Chromosome"/>
</dbReference>